<keyword evidence="2" id="KW-0808">Transferase</keyword>
<dbReference type="EMBL" id="GEDV01003489">
    <property type="protein sequence ID" value="JAP85068.1"/>
    <property type="molecule type" value="Transcribed_RNA"/>
</dbReference>
<reference evidence="10" key="1">
    <citation type="journal article" date="2016" name="Ticks Tick Borne Dis.">
        <title>De novo assembly and annotation of the salivary gland transcriptome of Rhipicephalus appendiculatus male and female ticks during blood feeding.</title>
        <authorList>
            <person name="de Castro M.H."/>
            <person name="de Klerk D."/>
            <person name="Pienaar R."/>
            <person name="Latif A.A."/>
            <person name="Rees D.J."/>
            <person name="Mans B.J."/>
        </authorList>
    </citation>
    <scope>NUCLEOTIDE SEQUENCE</scope>
    <source>
        <tissue evidence="10">Salivary glands</tissue>
    </source>
</reference>
<keyword evidence="4" id="KW-0255">Endonuclease</keyword>
<dbReference type="Gene3D" id="3.10.10.10">
    <property type="entry name" value="HIV Type 1 Reverse Transcriptase, subunit A, domain 1"/>
    <property type="match status" value="1"/>
</dbReference>
<dbReference type="SUPFAM" id="SSF56672">
    <property type="entry name" value="DNA/RNA polymerases"/>
    <property type="match status" value="1"/>
</dbReference>
<protein>
    <recommendedName>
        <fullName evidence="1">RNA-directed DNA polymerase</fullName>
        <ecNumber evidence="1">2.7.7.49</ecNumber>
    </recommendedName>
</protein>
<dbReference type="InterPro" id="IPR041588">
    <property type="entry name" value="Integrase_H2C2"/>
</dbReference>
<keyword evidence="6" id="KW-0479">Metal-binding</keyword>
<dbReference type="FunFam" id="3.30.420.10:FF:000063">
    <property type="entry name" value="Retrovirus-related Pol polyprotein from transposon 297-like Protein"/>
    <property type="match status" value="1"/>
</dbReference>
<evidence type="ECO:0000313" key="10">
    <source>
        <dbReference type="EMBL" id="JAP85068.1"/>
    </source>
</evidence>
<dbReference type="GO" id="GO:0003676">
    <property type="term" value="F:nucleic acid binding"/>
    <property type="evidence" value="ECO:0007669"/>
    <property type="project" value="InterPro"/>
</dbReference>
<feature type="domain" description="Reverse transcriptase" evidence="8">
    <location>
        <begin position="467"/>
        <end position="644"/>
    </location>
</feature>
<dbReference type="PANTHER" id="PTHR37984">
    <property type="entry name" value="PROTEIN CBG26694"/>
    <property type="match status" value="1"/>
</dbReference>
<dbReference type="InterPro" id="IPR021109">
    <property type="entry name" value="Peptidase_aspartic_dom_sf"/>
</dbReference>
<dbReference type="Gene3D" id="1.10.340.70">
    <property type="match status" value="1"/>
</dbReference>
<dbReference type="InterPro" id="IPR043128">
    <property type="entry name" value="Rev_trsase/Diguanyl_cyclase"/>
</dbReference>
<dbReference type="InterPro" id="IPR036397">
    <property type="entry name" value="RNaseH_sf"/>
</dbReference>
<dbReference type="InterPro" id="IPR050951">
    <property type="entry name" value="Retrovirus_Pol_polyprotein"/>
</dbReference>
<dbReference type="GO" id="GO:0003964">
    <property type="term" value="F:RNA-directed DNA polymerase activity"/>
    <property type="evidence" value="ECO:0007669"/>
    <property type="project" value="UniProtKB-KW"/>
</dbReference>
<evidence type="ECO:0000256" key="5">
    <source>
        <dbReference type="ARBA" id="ARBA00022918"/>
    </source>
</evidence>
<dbReference type="InterPro" id="IPR012337">
    <property type="entry name" value="RNaseH-like_sf"/>
</dbReference>
<accession>A0A131Z2B0</accession>
<dbReference type="GO" id="GO:0015074">
    <property type="term" value="P:DNA integration"/>
    <property type="evidence" value="ECO:0007669"/>
    <property type="project" value="InterPro"/>
</dbReference>
<evidence type="ECO:0000259" key="8">
    <source>
        <dbReference type="PROSITE" id="PS50878"/>
    </source>
</evidence>
<dbReference type="PROSITE" id="PS50158">
    <property type="entry name" value="ZF_CCHC"/>
    <property type="match status" value="1"/>
</dbReference>
<keyword evidence="5" id="KW-0695">RNA-directed DNA polymerase</keyword>
<feature type="domain" description="CCHC-type" evidence="7">
    <location>
        <begin position="252"/>
        <end position="265"/>
    </location>
</feature>
<sequence length="1275" mass="143235">MATPTVPAAQPATPLNPFVVELPEKLDFRRPEEWKRWFTRWERYRVISGLKKQDDETQVNTLIYAMGREAEDVLASLKLSDAEKLNYVAVTRAFAKHFVPRTNVIYERAKFNSRKQEAHESVDAFVTELYRLAETCEYGDLKEELIRDRLVVGLADTQLSEKLQLNAELTLEAAVTAARNSETIKQQQKDLRPQQQTPAAIDAMRGFSKSKGKPNQRLQKTQRDQTAPMCKWCGLTNHPPSRTMCPANGKICSSCGKKGHFAAVCLSASTKKKKSAHQAVLEEVYLGQLTDQKDSGPWRTDVAVNDLPMKFKVDTGADVTAIPTSLYNDQVMGNLEQAKKQLLGPGRTKIRTVGLFRATLRWNGRVCQEEVYVIDKLHDALLGRPAIKSLDILPSLLEVTASTGKLSDPANILCHYPNLTAGLGLLKTEYRITLLPDAKPSAITYPRRVPLPMLPCVKRELERMENLGVIRKVDEATEWCAPMVVAKKKGGELRICVDFGGLNKYILRERVVMPTVDECLARLAGATWFSKLDARAGYWQAPLAPESQKYTTFLTPFGRFQFLRLPFGISTAPEFFQREMLRVLEGLEGQACLQDDIIVFGRSREEHDARLHKVLQRLQEAGITLNAEKCVLHQQSVRFLGHIVSASGISADPEKVNALCLLAEPTDVTEVRSFLGMANHLAKFLPGLSQLTKPLRDLLHSDAEWCWDKPQQESFSAVKKALTTTPVLTHYDPCSHHTVSADASSYGLGAVLLQETAGQRLPVAYASRSLSDTETRYAQIEKEALAVTWACEHFRPYLLGLRFHVETDHKPLVQLMSSSRLDELSPRLQRFRMRLMEFDYTISHIPGKEMHTADVLSRKPQKEMDNCSPRSLSKAIVEHELLTMELLPASQDMLENIRAAQNNDPILARVKDYCMTSWPKEVALPPDVQRYAEFAHELTQVDGILLKGSRIVIPPSMQSDVLERLHAGHQGIGRCRARATQSVWWPGINRHIQSYVSRCPVCQQHRKPHTEPMMHAPLPKHPWEAIGIDLFCVDGVNYLVVVDYYSRFFELKKLKRTTTENITQALSQIFARFGAPAIIRSDNGPQFASAQFKTFVKEWGSCHVTSSPYFPQSNGAAERTVQTAKQLIKKSPNISKALLAHRDTPGKEGFTPAELLMGRRLRTDVPVAPHVLKPSWSTAEFRKRNEAYKVKQGQQYNRRHMTSTRDPIQPQTAVRILSGPPITGTVIGPAHTPRSYVVSTAGGLTRRTSKHLQPLQPVATTRSGRAVRAPSRLDL</sequence>
<dbReference type="PANTHER" id="PTHR37984:SF9">
    <property type="entry name" value="INTEGRASE CATALYTIC DOMAIN-CONTAINING PROTEIN"/>
    <property type="match status" value="1"/>
</dbReference>
<dbReference type="Gene3D" id="3.30.70.270">
    <property type="match status" value="2"/>
</dbReference>
<dbReference type="Pfam" id="PF17919">
    <property type="entry name" value="RT_RNaseH_2"/>
    <property type="match status" value="1"/>
</dbReference>
<dbReference type="PROSITE" id="PS50878">
    <property type="entry name" value="RT_POL"/>
    <property type="match status" value="1"/>
</dbReference>
<dbReference type="GO" id="GO:0042575">
    <property type="term" value="C:DNA polymerase complex"/>
    <property type="evidence" value="ECO:0007669"/>
    <property type="project" value="UniProtKB-ARBA"/>
</dbReference>
<dbReference type="InterPro" id="IPR001878">
    <property type="entry name" value="Znf_CCHC"/>
</dbReference>
<evidence type="ECO:0000256" key="3">
    <source>
        <dbReference type="ARBA" id="ARBA00022722"/>
    </source>
</evidence>
<dbReference type="Gene3D" id="2.40.70.10">
    <property type="entry name" value="Acid Proteases"/>
    <property type="match status" value="1"/>
</dbReference>
<dbReference type="Gene3D" id="3.30.420.10">
    <property type="entry name" value="Ribonuclease H-like superfamily/Ribonuclease H"/>
    <property type="match status" value="1"/>
</dbReference>
<dbReference type="InterPro" id="IPR001584">
    <property type="entry name" value="Integrase_cat-core"/>
</dbReference>
<dbReference type="SUPFAM" id="SSF53098">
    <property type="entry name" value="Ribonuclease H-like"/>
    <property type="match status" value="1"/>
</dbReference>
<evidence type="ECO:0000256" key="6">
    <source>
        <dbReference type="PROSITE-ProRule" id="PRU00047"/>
    </source>
</evidence>
<dbReference type="CDD" id="cd01647">
    <property type="entry name" value="RT_LTR"/>
    <property type="match status" value="1"/>
</dbReference>
<dbReference type="GO" id="GO:0008270">
    <property type="term" value="F:zinc ion binding"/>
    <property type="evidence" value="ECO:0007669"/>
    <property type="project" value="UniProtKB-KW"/>
</dbReference>
<evidence type="ECO:0000259" key="9">
    <source>
        <dbReference type="PROSITE" id="PS50994"/>
    </source>
</evidence>
<keyword evidence="6" id="KW-0862">Zinc</keyword>
<evidence type="ECO:0000256" key="1">
    <source>
        <dbReference type="ARBA" id="ARBA00012493"/>
    </source>
</evidence>
<dbReference type="CDD" id="cd09274">
    <property type="entry name" value="RNase_HI_RT_Ty3"/>
    <property type="match status" value="1"/>
</dbReference>
<evidence type="ECO:0000256" key="2">
    <source>
        <dbReference type="ARBA" id="ARBA00022695"/>
    </source>
</evidence>
<dbReference type="AlphaFoldDB" id="A0A131Z2B0"/>
<evidence type="ECO:0000259" key="7">
    <source>
        <dbReference type="PROSITE" id="PS50158"/>
    </source>
</evidence>
<dbReference type="Pfam" id="PF00078">
    <property type="entry name" value="RVT_1"/>
    <property type="match status" value="1"/>
</dbReference>
<dbReference type="FunFam" id="3.10.20.370:FF:000001">
    <property type="entry name" value="Retrovirus-related Pol polyprotein from transposon 17.6-like protein"/>
    <property type="match status" value="1"/>
</dbReference>
<dbReference type="Pfam" id="PF00665">
    <property type="entry name" value="rve"/>
    <property type="match status" value="1"/>
</dbReference>
<dbReference type="FunFam" id="3.30.70.270:FF:000026">
    <property type="entry name" value="Transposon Ty3-G Gag-Pol polyprotein"/>
    <property type="match status" value="1"/>
</dbReference>
<dbReference type="InterPro" id="IPR041577">
    <property type="entry name" value="RT_RNaseH_2"/>
</dbReference>
<keyword evidence="2" id="KW-0548">Nucleotidyltransferase</keyword>
<dbReference type="InterPro" id="IPR043502">
    <property type="entry name" value="DNA/RNA_pol_sf"/>
</dbReference>
<proteinExistence type="predicted"/>
<feature type="domain" description="Integrase catalytic" evidence="9">
    <location>
        <begin position="1018"/>
        <end position="1130"/>
    </location>
</feature>
<evidence type="ECO:0000256" key="4">
    <source>
        <dbReference type="ARBA" id="ARBA00022759"/>
    </source>
</evidence>
<dbReference type="EC" id="2.7.7.49" evidence="1"/>
<dbReference type="PROSITE" id="PS50994">
    <property type="entry name" value="INTEGRASE"/>
    <property type="match status" value="1"/>
</dbReference>
<keyword evidence="4" id="KW-0378">Hydrolase</keyword>
<dbReference type="GO" id="GO:0004519">
    <property type="term" value="F:endonuclease activity"/>
    <property type="evidence" value="ECO:0007669"/>
    <property type="project" value="UniProtKB-KW"/>
</dbReference>
<organism evidence="10">
    <name type="scientific">Rhipicephalus appendiculatus</name>
    <name type="common">Brown ear tick</name>
    <dbReference type="NCBI Taxonomy" id="34631"/>
    <lineage>
        <taxon>Eukaryota</taxon>
        <taxon>Metazoa</taxon>
        <taxon>Ecdysozoa</taxon>
        <taxon>Arthropoda</taxon>
        <taxon>Chelicerata</taxon>
        <taxon>Arachnida</taxon>
        <taxon>Acari</taxon>
        <taxon>Parasitiformes</taxon>
        <taxon>Ixodida</taxon>
        <taxon>Ixodoidea</taxon>
        <taxon>Ixodidae</taxon>
        <taxon>Rhipicephalinae</taxon>
        <taxon>Rhipicephalus</taxon>
        <taxon>Rhipicephalus</taxon>
    </lineage>
</organism>
<keyword evidence="3" id="KW-0540">Nuclease</keyword>
<dbReference type="FunFam" id="1.10.340.70:FF:000003">
    <property type="entry name" value="Protein CBG25708"/>
    <property type="match status" value="1"/>
</dbReference>
<dbReference type="Pfam" id="PF17921">
    <property type="entry name" value="Integrase_H2C2"/>
    <property type="match status" value="1"/>
</dbReference>
<dbReference type="SUPFAM" id="SSF50630">
    <property type="entry name" value="Acid proteases"/>
    <property type="match status" value="1"/>
</dbReference>
<keyword evidence="6" id="KW-0863">Zinc-finger</keyword>
<dbReference type="InterPro" id="IPR000477">
    <property type="entry name" value="RT_dom"/>
</dbReference>
<name>A0A131Z2B0_RHIAP</name>